<organism evidence="1 2">
    <name type="scientific">Aquimarina atlantica</name>
    <dbReference type="NCBI Taxonomy" id="1317122"/>
    <lineage>
        <taxon>Bacteria</taxon>
        <taxon>Pseudomonadati</taxon>
        <taxon>Bacteroidota</taxon>
        <taxon>Flavobacteriia</taxon>
        <taxon>Flavobacteriales</taxon>
        <taxon>Flavobacteriaceae</taxon>
        <taxon>Aquimarina</taxon>
    </lineage>
</organism>
<comment type="caution">
    <text evidence="1">The sequence shown here is derived from an EMBL/GenBank/DDBJ whole genome shotgun (WGS) entry which is preliminary data.</text>
</comment>
<evidence type="ECO:0000313" key="1">
    <source>
        <dbReference type="EMBL" id="EZH71795.1"/>
    </source>
</evidence>
<evidence type="ECO:0000313" key="2">
    <source>
        <dbReference type="Proteomes" id="UP000023541"/>
    </source>
</evidence>
<gene>
    <name evidence="1" type="ORF">ATO12_05305</name>
</gene>
<keyword evidence="2" id="KW-1185">Reference proteome</keyword>
<sequence length="75" mass="7968">MLQSILKLQGITILERKIQKEIKGRGWDNSCPSEGSACDTSTGVLAAISSSCFGPIEDLVCCGNLGVWAIHCQEG</sequence>
<accession>A0A023BNY3</accession>
<dbReference type="AlphaFoldDB" id="A0A023BNY3"/>
<proteinExistence type="predicted"/>
<reference evidence="1 2" key="1">
    <citation type="submission" date="2014-04" db="EMBL/GenBank/DDBJ databases">
        <title>Aquimarina sp. 22II-S11-z7 Genome Sequencing.</title>
        <authorList>
            <person name="Lai Q."/>
        </authorList>
    </citation>
    <scope>NUCLEOTIDE SEQUENCE [LARGE SCALE GENOMIC DNA]</scope>
    <source>
        <strain evidence="1 2">22II-S11-z7</strain>
    </source>
</reference>
<dbReference type="EMBL" id="AQRA01000011">
    <property type="protein sequence ID" value="EZH71795.1"/>
    <property type="molecule type" value="Genomic_DNA"/>
</dbReference>
<name>A0A023BNY3_9FLAO</name>
<dbReference type="Proteomes" id="UP000023541">
    <property type="component" value="Unassembled WGS sequence"/>
</dbReference>
<dbReference type="OrthoDB" id="1376037at2"/>
<dbReference type="RefSeq" id="WP_034246440.1">
    <property type="nucleotide sequence ID" value="NZ_AQRA01000011.1"/>
</dbReference>
<protein>
    <submittedName>
        <fullName evidence="1">Uncharacterized protein</fullName>
    </submittedName>
</protein>